<dbReference type="Pfam" id="PF01425">
    <property type="entry name" value="Amidase"/>
    <property type="match status" value="1"/>
</dbReference>
<reference evidence="3 4" key="1">
    <citation type="journal article" date="2013" name="Fungal Biol.">
        <title>Analysis of microsatellite markers in the genome of the plant pathogen Ceratocystis fimbriata.</title>
        <authorList>
            <person name="Simpson M.C."/>
            <person name="Wilken P.M."/>
            <person name="Coetzee M.P."/>
            <person name="Wingfield M.J."/>
            <person name="Wingfield B.D."/>
        </authorList>
    </citation>
    <scope>NUCLEOTIDE SEQUENCE [LARGE SCALE GENOMIC DNA]</scope>
    <source>
        <strain evidence="3 4">CBS 114723</strain>
    </source>
</reference>
<sequence length="591" mass="65302">MPSLSKLAAAILQFGVFAAAKRGRDWVSTDSEILFPLEKNINTPELFTMPHCGGFILEEATIDQMQEGMSNGTLTSMSLTICYLTRVQQTQNYINSVMQVNPDVFKIATQMDLERSQGKVRGPLHGIPFLVKENIATKDSMETTAGSNALLGNIVPRDAFTVKKLRDAGAVLFGKSTLSEWADMRSSYYSEGYSARGGQARNPYNLTNNPGGSSTGSATAVSANVIPFSLGTETDGSIINPALRNSIVGFKPTVGRTSRAGVVPESEHQDSVGTFGRTVRDAVYAFDAIWGIDSRDNYTDGQKEFMPKDGYVPFLSDKTALNGATFGLPWDSFWKYASDEQIVVLLKLVNLIEAAGATVINGTEILDGDEFISKSGWDWDYGTTRGFPNKSEFTVIKTDFYNNIKSYLSELTNTRMRSLEDIIEYNNENLGTEGGQPGSHPAFTSGQDYFLASAATKGEQNEEYWEALYYIQNTTRDGIDYALNWEGKKLNGLLVPSSVGQSFQIAAQAGYPMVTLPVGIKDTSYIPYGVGIMQTAWREDELVKYASAIEDLQLTTPGWEYKRTRPEWRGYMARNLPVPFQDEYTEYPQNP</sequence>
<evidence type="ECO:0000313" key="3">
    <source>
        <dbReference type="EMBL" id="PHH52481.1"/>
    </source>
</evidence>
<name>A0A2C5X3M9_9PEZI</name>
<keyword evidence="1" id="KW-0732">Signal</keyword>
<dbReference type="EMBL" id="APWK03000067">
    <property type="protein sequence ID" value="PHH52481.1"/>
    <property type="molecule type" value="Genomic_DNA"/>
</dbReference>
<keyword evidence="4" id="KW-1185">Reference proteome</keyword>
<accession>A0A2C5X3M9</accession>
<organism evidence="3 4">
    <name type="scientific">Ceratocystis fimbriata CBS 114723</name>
    <dbReference type="NCBI Taxonomy" id="1035309"/>
    <lineage>
        <taxon>Eukaryota</taxon>
        <taxon>Fungi</taxon>
        <taxon>Dikarya</taxon>
        <taxon>Ascomycota</taxon>
        <taxon>Pezizomycotina</taxon>
        <taxon>Sordariomycetes</taxon>
        <taxon>Hypocreomycetidae</taxon>
        <taxon>Microascales</taxon>
        <taxon>Ceratocystidaceae</taxon>
        <taxon>Ceratocystis</taxon>
    </lineage>
</organism>
<dbReference type="PANTHER" id="PTHR42678:SF37">
    <property type="entry name" value="AMIDASE C869.01-RELATED"/>
    <property type="match status" value="1"/>
</dbReference>
<comment type="caution">
    <text evidence="3">The sequence shown here is derived from an EMBL/GenBank/DDBJ whole genome shotgun (WGS) entry which is preliminary data.</text>
</comment>
<feature type="chain" id="PRO_5012519023" evidence="1">
    <location>
        <begin position="21"/>
        <end position="591"/>
    </location>
</feature>
<evidence type="ECO:0000313" key="4">
    <source>
        <dbReference type="Proteomes" id="UP000222788"/>
    </source>
</evidence>
<dbReference type="PANTHER" id="PTHR42678">
    <property type="entry name" value="AMIDASE"/>
    <property type="match status" value="1"/>
</dbReference>
<dbReference type="InterPro" id="IPR023631">
    <property type="entry name" value="Amidase_dom"/>
</dbReference>
<evidence type="ECO:0000259" key="2">
    <source>
        <dbReference type="Pfam" id="PF01425"/>
    </source>
</evidence>
<reference evidence="3 4" key="2">
    <citation type="journal article" date="2013" name="IMA Fungus">
        <title>IMA Genome-F 1: Ceratocystis fimbriata: Draft nuclear genome sequence for the plant pathogen, Ceratocystis fimbriata.</title>
        <authorList>
            <person name="Wilken P.M."/>
            <person name="Steenkamp E.T."/>
            <person name="Wingfield M.J."/>
            <person name="de Beer Z.W."/>
            <person name="Wingfield B.D."/>
        </authorList>
    </citation>
    <scope>NUCLEOTIDE SEQUENCE [LARGE SCALE GENOMIC DNA]</scope>
    <source>
        <strain evidence="3 4">CBS 114723</strain>
    </source>
</reference>
<feature type="signal peptide" evidence="1">
    <location>
        <begin position="1"/>
        <end position="20"/>
    </location>
</feature>
<feature type="domain" description="Amidase" evidence="2">
    <location>
        <begin position="82"/>
        <end position="361"/>
    </location>
</feature>
<proteinExistence type="predicted"/>
<dbReference type="OrthoDB" id="566138at2759"/>
<evidence type="ECO:0000256" key="1">
    <source>
        <dbReference type="SAM" id="SignalP"/>
    </source>
</evidence>
<dbReference type="AlphaFoldDB" id="A0A2C5X3M9"/>
<dbReference type="STRING" id="1035309.A0A2C5X3M9"/>
<dbReference type="Proteomes" id="UP000222788">
    <property type="component" value="Unassembled WGS sequence"/>
</dbReference>
<dbReference type="SUPFAM" id="SSF75304">
    <property type="entry name" value="Amidase signature (AS) enzymes"/>
    <property type="match status" value="1"/>
</dbReference>
<dbReference type="InterPro" id="IPR036928">
    <property type="entry name" value="AS_sf"/>
</dbReference>
<protein>
    <submittedName>
        <fullName evidence="3">Putative amidase</fullName>
    </submittedName>
</protein>
<dbReference type="Gene3D" id="3.90.1300.10">
    <property type="entry name" value="Amidase signature (AS) domain"/>
    <property type="match status" value="1"/>
</dbReference>
<gene>
    <name evidence="3" type="ORF">CFIMG_002845RA</name>
</gene>